<dbReference type="PRINTS" id="PR00348">
    <property type="entry name" value="UBIQUITIN"/>
</dbReference>
<dbReference type="SUPFAM" id="SSF54236">
    <property type="entry name" value="Ubiquitin-like"/>
    <property type="match status" value="2"/>
</dbReference>
<dbReference type="EMBL" id="CACRXK020019754">
    <property type="protein sequence ID" value="CAB4034030.1"/>
    <property type="molecule type" value="Genomic_DNA"/>
</dbReference>
<name>A0A6S7JXK6_PARCT</name>
<dbReference type="Pfam" id="PF00240">
    <property type="entry name" value="ubiquitin"/>
    <property type="match status" value="2"/>
</dbReference>
<gene>
    <name evidence="1" type="ORF">PACLA_8A040266</name>
</gene>
<dbReference type="InterPro" id="IPR019954">
    <property type="entry name" value="Ubiquitin_CS"/>
</dbReference>
<proteinExistence type="predicted"/>
<organism evidence="1 2">
    <name type="scientific">Paramuricea clavata</name>
    <name type="common">Red gorgonian</name>
    <name type="synonym">Violescent sea-whip</name>
    <dbReference type="NCBI Taxonomy" id="317549"/>
    <lineage>
        <taxon>Eukaryota</taxon>
        <taxon>Metazoa</taxon>
        <taxon>Cnidaria</taxon>
        <taxon>Anthozoa</taxon>
        <taxon>Octocorallia</taxon>
        <taxon>Malacalcyonacea</taxon>
        <taxon>Plexauridae</taxon>
        <taxon>Paramuricea</taxon>
    </lineage>
</organism>
<dbReference type="AlphaFoldDB" id="A0A6S7JXK6"/>
<dbReference type="PROSITE" id="PS50053">
    <property type="entry name" value="UBIQUITIN_2"/>
    <property type="match status" value="2"/>
</dbReference>
<sequence length="369" mass="40985">MTSKTSSDNDKLLVEVSNVNPNIIVQELASSNSDFPTEVNQHQQPSACRSEAALNSYIATEQQPIHIESNSSIISITACGKCCNNDVSEDSDVTALSDKLTNINVNINNNFGIIIMTLTCGKITLDVQPDDTIEDVKTKIQDKQGIPPDQQRLIFAGKQLEDGQSLSNYNIKSGSAVHLVLSLRGGMQIFVKLHRDHAHAKIIAVETESTETIGGIKCKVQDKEGIIPEVQVLVFSGKRLEDNGTLIHNNIRKEDTIDLICCTRGPSTRLPTGQLFTEIITTSEEVNDNDMQGVKRNGRLQFIYNLQPHHRLVRHFTIFASYAITATALRRVENVVYYCEVKKRVAAHVHRVPLDHLASLEFQDVMLSQ</sequence>
<dbReference type="InterPro" id="IPR000626">
    <property type="entry name" value="Ubiquitin-like_dom"/>
</dbReference>
<dbReference type="SMART" id="SM00213">
    <property type="entry name" value="UBQ"/>
    <property type="match status" value="2"/>
</dbReference>
<feature type="non-terminal residue" evidence="1">
    <location>
        <position position="1"/>
    </location>
</feature>
<dbReference type="InterPro" id="IPR019956">
    <property type="entry name" value="Ubiquitin_dom"/>
</dbReference>
<evidence type="ECO:0000313" key="1">
    <source>
        <dbReference type="EMBL" id="CAB4034030.1"/>
    </source>
</evidence>
<protein>
    <submittedName>
        <fullName evidence="1">Ubiquitin C, partial</fullName>
    </submittedName>
</protein>
<evidence type="ECO:0000313" key="2">
    <source>
        <dbReference type="Proteomes" id="UP001152795"/>
    </source>
</evidence>
<feature type="non-terminal residue" evidence="1">
    <location>
        <position position="369"/>
    </location>
</feature>
<dbReference type="FunFam" id="3.10.20.90:FF:000160">
    <property type="entry name" value="Polyubiquitin-C"/>
    <property type="match status" value="1"/>
</dbReference>
<dbReference type="InterPro" id="IPR050158">
    <property type="entry name" value="Ubiquitin_ubiquitin-like"/>
</dbReference>
<dbReference type="OrthoDB" id="428577at2759"/>
<accession>A0A6S7JXK6</accession>
<keyword evidence="2" id="KW-1185">Reference proteome</keyword>
<reference evidence="1" key="1">
    <citation type="submission" date="2020-04" db="EMBL/GenBank/DDBJ databases">
        <authorList>
            <person name="Alioto T."/>
            <person name="Alioto T."/>
            <person name="Gomez Garrido J."/>
        </authorList>
    </citation>
    <scope>NUCLEOTIDE SEQUENCE</scope>
    <source>
        <strain evidence="1">A484AB</strain>
    </source>
</reference>
<dbReference type="PROSITE" id="PS00299">
    <property type="entry name" value="UBIQUITIN_1"/>
    <property type="match status" value="1"/>
</dbReference>
<dbReference type="Proteomes" id="UP001152795">
    <property type="component" value="Unassembled WGS sequence"/>
</dbReference>
<dbReference type="Gene3D" id="3.10.20.90">
    <property type="entry name" value="Phosphatidylinositol 3-kinase Catalytic Subunit, Chain A, domain 1"/>
    <property type="match status" value="2"/>
</dbReference>
<dbReference type="PANTHER" id="PTHR10666">
    <property type="entry name" value="UBIQUITIN"/>
    <property type="match status" value="1"/>
</dbReference>
<comment type="caution">
    <text evidence="1">The sequence shown here is derived from an EMBL/GenBank/DDBJ whole genome shotgun (WGS) entry which is preliminary data.</text>
</comment>
<dbReference type="InterPro" id="IPR029071">
    <property type="entry name" value="Ubiquitin-like_domsf"/>
</dbReference>